<dbReference type="GO" id="GO:0017154">
    <property type="term" value="F:semaphorin receptor activity"/>
    <property type="evidence" value="ECO:0007669"/>
    <property type="project" value="InterPro"/>
</dbReference>
<sequence length="268" mass="30343">MLSIDPNMPKSEWRTGIHGRLLLADEDKSSLLDGGYRKLNTLAHYQVNDGAVMALMPKQSSTYNLSQTSDKSGSSHRTYEVISSSPSFARSLSPTDTLEHPSHNKTYHLVHPNGTGRARLQADKGKMVSEVYLTRLLATKKTLQQYMDDLFEALFSTSHRGEVMPLAIKYMFDFLDDQAIQHAIRDPDVVHTWKSNSLPLRFWVTIVKNPDFIFDVFKSNTTDSCLSVVAQTFMESCSMSEQKLGKDSPATKLLYAKEIPKYKKWVVK</sequence>
<dbReference type="SUPFAM" id="SSF48350">
    <property type="entry name" value="GTPase activation domain, GAP"/>
    <property type="match status" value="1"/>
</dbReference>
<dbReference type="Proteomes" id="UP000549394">
    <property type="component" value="Unassembled WGS sequence"/>
</dbReference>
<protein>
    <submittedName>
        <fullName evidence="3">DgyrCDS14165</fullName>
    </submittedName>
</protein>
<dbReference type="AlphaFoldDB" id="A0A7I8WCT2"/>
<dbReference type="Gene3D" id="1.10.506.10">
    <property type="entry name" value="GTPase Activation - p120gap, domain 1"/>
    <property type="match status" value="1"/>
</dbReference>
<dbReference type="PANTHER" id="PTHR22625">
    <property type="entry name" value="PLEXIN"/>
    <property type="match status" value="1"/>
</dbReference>
<name>A0A7I8WCT2_9ANNE</name>
<dbReference type="InterPro" id="IPR031148">
    <property type="entry name" value="Plexin"/>
</dbReference>
<reference evidence="3 4" key="1">
    <citation type="submission" date="2020-08" db="EMBL/GenBank/DDBJ databases">
        <authorList>
            <person name="Hejnol A."/>
        </authorList>
    </citation>
    <scope>NUCLEOTIDE SEQUENCE [LARGE SCALE GENOMIC DNA]</scope>
</reference>
<evidence type="ECO:0000256" key="1">
    <source>
        <dbReference type="SAM" id="MobiDB-lite"/>
    </source>
</evidence>
<dbReference type="Pfam" id="PF08337">
    <property type="entry name" value="Plexin_cytopl"/>
    <property type="match status" value="1"/>
</dbReference>
<dbReference type="Gene3D" id="3.10.20.90">
    <property type="entry name" value="Phosphatidylinositol 3-kinase Catalytic Subunit, Chain A, domain 1"/>
    <property type="match status" value="1"/>
</dbReference>
<dbReference type="GO" id="GO:0002116">
    <property type="term" value="C:semaphorin receptor complex"/>
    <property type="evidence" value="ECO:0007669"/>
    <property type="project" value="TreeGrafter"/>
</dbReference>
<dbReference type="InterPro" id="IPR013548">
    <property type="entry name" value="Plexin_cytoplasmic_RasGAP_dom"/>
</dbReference>
<comment type="caution">
    <text evidence="3">The sequence shown here is derived from an EMBL/GenBank/DDBJ whole genome shotgun (WGS) entry which is preliminary data.</text>
</comment>
<evidence type="ECO:0000313" key="3">
    <source>
        <dbReference type="EMBL" id="CAD5125985.1"/>
    </source>
</evidence>
<dbReference type="GO" id="GO:0005886">
    <property type="term" value="C:plasma membrane"/>
    <property type="evidence" value="ECO:0007669"/>
    <property type="project" value="TreeGrafter"/>
</dbReference>
<dbReference type="EMBL" id="CAJFCJ010000030">
    <property type="protein sequence ID" value="CAD5125985.1"/>
    <property type="molecule type" value="Genomic_DNA"/>
</dbReference>
<accession>A0A7I8WCT2</accession>
<evidence type="ECO:0000313" key="4">
    <source>
        <dbReference type="Proteomes" id="UP000549394"/>
    </source>
</evidence>
<gene>
    <name evidence="3" type="ORF">DGYR_LOCUS13276</name>
</gene>
<feature type="domain" description="Plexin cytoplasmic RasGAP" evidence="2">
    <location>
        <begin position="45"/>
        <end position="267"/>
    </location>
</feature>
<feature type="region of interest" description="Disordered" evidence="1">
    <location>
        <begin position="85"/>
        <end position="113"/>
    </location>
</feature>
<evidence type="ECO:0000259" key="2">
    <source>
        <dbReference type="Pfam" id="PF08337"/>
    </source>
</evidence>
<dbReference type="InterPro" id="IPR008936">
    <property type="entry name" value="Rho_GTPase_activation_prot"/>
</dbReference>
<keyword evidence="4" id="KW-1185">Reference proteome</keyword>
<dbReference type="OrthoDB" id="125363at2759"/>
<proteinExistence type="predicted"/>
<organism evidence="3 4">
    <name type="scientific">Dimorphilus gyrociliatus</name>
    <dbReference type="NCBI Taxonomy" id="2664684"/>
    <lineage>
        <taxon>Eukaryota</taxon>
        <taxon>Metazoa</taxon>
        <taxon>Spiralia</taxon>
        <taxon>Lophotrochozoa</taxon>
        <taxon>Annelida</taxon>
        <taxon>Polychaeta</taxon>
        <taxon>Polychaeta incertae sedis</taxon>
        <taxon>Dinophilidae</taxon>
        <taxon>Dimorphilus</taxon>
    </lineage>
</organism>
<dbReference type="GO" id="GO:0030334">
    <property type="term" value="P:regulation of cell migration"/>
    <property type="evidence" value="ECO:0007669"/>
    <property type="project" value="TreeGrafter"/>
</dbReference>
<dbReference type="PANTHER" id="PTHR22625:SF70">
    <property type="entry name" value="PLEXIN A, ISOFORM A"/>
    <property type="match status" value="1"/>
</dbReference>